<evidence type="ECO:0000313" key="3">
    <source>
        <dbReference type="Proteomes" id="UP000542674"/>
    </source>
</evidence>
<dbReference type="Proteomes" id="UP000542674">
    <property type="component" value="Unassembled WGS sequence"/>
</dbReference>
<evidence type="ECO:0000313" key="2">
    <source>
        <dbReference type="EMBL" id="MBB4966412.1"/>
    </source>
</evidence>
<keyword evidence="3" id="KW-1185">Reference proteome</keyword>
<comment type="caution">
    <text evidence="2">The sequence shown here is derived from an EMBL/GenBank/DDBJ whole genome shotgun (WGS) entry which is preliminary data.</text>
</comment>
<accession>A0A7W7T4L8</accession>
<feature type="transmembrane region" description="Helical" evidence="1">
    <location>
        <begin position="85"/>
        <end position="103"/>
    </location>
</feature>
<dbReference type="EMBL" id="JACHJS010000001">
    <property type="protein sequence ID" value="MBB4966412.1"/>
    <property type="molecule type" value="Genomic_DNA"/>
</dbReference>
<feature type="transmembrane region" description="Helical" evidence="1">
    <location>
        <begin position="12"/>
        <end position="31"/>
    </location>
</feature>
<organism evidence="2 3">
    <name type="scientific">Saccharothrix violaceirubra</name>
    <dbReference type="NCBI Taxonomy" id="413306"/>
    <lineage>
        <taxon>Bacteria</taxon>
        <taxon>Bacillati</taxon>
        <taxon>Actinomycetota</taxon>
        <taxon>Actinomycetes</taxon>
        <taxon>Pseudonocardiales</taxon>
        <taxon>Pseudonocardiaceae</taxon>
        <taxon>Saccharothrix</taxon>
    </lineage>
</organism>
<keyword evidence="1" id="KW-0472">Membrane</keyword>
<gene>
    <name evidence="2" type="ORF">F4559_003771</name>
</gene>
<name>A0A7W7T4L8_9PSEU</name>
<dbReference type="AlphaFoldDB" id="A0A7W7T4L8"/>
<reference evidence="2 3" key="1">
    <citation type="submission" date="2020-08" db="EMBL/GenBank/DDBJ databases">
        <title>Sequencing the genomes of 1000 actinobacteria strains.</title>
        <authorList>
            <person name="Klenk H.-P."/>
        </authorList>
    </citation>
    <scope>NUCLEOTIDE SEQUENCE [LARGE SCALE GENOMIC DNA]</scope>
    <source>
        <strain evidence="2 3">DSM 45084</strain>
    </source>
</reference>
<keyword evidence="1" id="KW-1133">Transmembrane helix</keyword>
<proteinExistence type="predicted"/>
<sequence length="191" mass="19855">MTVAWLWLRLHRWPTLVAITVATAAVTLLVGDERVPLPSFADVRRLGVPLGHLMPLLLASAVGLHSRAPTRLFLVTPRPARPQRAVLACVLVATASVAGVAGADDAVPRNILGLSGLALATAVAAGATRSWTLPLCHAMACVLFGSRIGPGGPRWWAFTIAPAGDRVAWAVALACGAAGTLLFVVRGPRAE</sequence>
<feature type="transmembrane region" description="Helical" evidence="1">
    <location>
        <begin position="167"/>
        <end position="185"/>
    </location>
</feature>
<dbReference type="RefSeq" id="WP_184670380.1">
    <property type="nucleotide sequence ID" value="NZ_BAABAI010000026.1"/>
</dbReference>
<protein>
    <submittedName>
        <fullName evidence="2">Uncharacterized protein</fullName>
    </submittedName>
</protein>
<evidence type="ECO:0000256" key="1">
    <source>
        <dbReference type="SAM" id="Phobius"/>
    </source>
</evidence>
<feature type="transmembrane region" description="Helical" evidence="1">
    <location>
        <begin position="46"/>
        <end position="64"/>
    </location>
</feature>
<keyword evidence="1" id="KW-0812">Transmembrane</keyword>